<gene>
    <name evidence="2" type="ORF">M404DRAFT_997839</name>
</gene>
<accession>A0A0C3P3S7</accession>
<keyword evidence="1" id="KW-0472">Membrane</keyword>
<evidence type="ECO:0000256" key="1">
    <source>
        <dbReference type="SAM" id="Phobius"/>
    </source>
</evidence>
<reference evidence="3" key="2">
    <citation type="submission" date="2015-01" db="EMBL/GenBank/DDBJ databases">
        <title>Evolutionary Origins and Diversification of the Mycorrhizal Mutualists.</title>
        <authorList>
            <consortium name="DOE Joint Genome Institute"/>
            <consortium name="Mycorrhizal Genomics Consortium"/>
            <person name="Kohler A."/>
            <person name="Kuo A."/>
            <person name="Nagy L.G."/>
            <person name="Floudas D."/>
            <person name="Copeland A."/>
            <person name="Barry K.W."/>
            <person name="Cichocki N."/>
            <person name="Veneault-Fourrey C."/>
            <person name="LaButti K."/>
            <person name="Lindquist E.A."/>
            <person name="Lipzen A."/>
            <person name="Lundell T."/>
            <person name="Morin E."/>
            <person name="Murat C."/>
            <person name="Riley R."/>
            <person name="Ohm R."/>
            <person name="Sun H."/>
            <person name="Tunlid A."/>
            <person name="Henrissat B."/>
            <person name="Grigoriev I.V."/>
            <person name="Hibbett D.S."/>
            <person name="Martin F."/>
        </authorList>
    </citation>
    <scope>NUCLEOTIDE SEQUENCE [LARGE SCALE GENOMIC DNA]</scope>
    <source>
        <strain evidence="3">Marx 270</strain>
    </source>
</reference>
<dbReference type="HOGENOM" id="CLU_1496828_0_0_1"/>
<dbReference type="InParanoid" id="A0A0C3P3S7"/>
<keyword evidence="1" id="KW-1133">Transmembrane helix</keyword>
<dbReference type="Proteomes" id="UP000054217">
    <property type="component" value="Unassembled WGS sequence"/>
</dbReference>
<feature type="transmembrane region" description="Helical" evidence="1">
    <location>
        <begin position="47"/>
        <end position="67"/>
    </location>
</feature>
<feature type="transmembrane region" description="Helical" evidence="1">
    <location>
        <begin position="5"/>
        <end position="27"/>
    </location>
</feature>
<dbReference type="EMBL" id="KN831959">
    <property type="protein sequence ID" value="KIO07695.1"/>
    <property type="molecule type" value="Genomic_DNA"/>
</dbReference>
<keyword evidence="3" id="KW-1185">Reference proteome</keyword>
<evidence type="ECO:0000313" key="2">
    <source>
        <dbReference type="EMBL" id="KIO07695.1"/>
    </source>
</evidence>
<protein>
    <submittedName>
        <fullName evidence="2">Uncharacterized protein</fullName>
    </submittedName>
</protein>
<name>A0A0C3P3S7_PISTI</name>
<dbReference type="AlphaFoldDB" id="A0A0C3P3S7"/>
<organism evidence="2 3">
    <name type="scientific">Pisolithus tinctorius Marx 270</name>
    <dbReference type="NCBI Taxonomy" id="870435"/>
    <lineage>
        <taxon>Eukaryota</taxon>
        <taxon>Fungi</taxon>
        <taxon>Dikarya</taxon>
        <taxon>Basidiomycota</taxon>
        <taxon>Agaricomycotina</taxon>
        <taxon>Agaricomycetes</taxon>
        <taxon>Agaricomycetidae</taxon>
        <taxon>Boletales</taxon>
        <taxon>Sclerodermatineae</taxon>
        <taxon>Pisolithaceae</taxon>
        <taxon>Pisolithus</taxon>
    </lineage>
</organism>
<feature type="transmembrane region" description="Helical" evidence="1">
    <location>
        <begin position="88"/>
        <end position="109"/>
    </location>
</feature>
<evidence type="ECO:0000313" key="3">
    <source>
        <dbReference type="Proteomes" id="UP000054217"/>
    </source>
</evidence>
<dbReference type="OrthoDB" id="3258294at2759"/>
<reference evidence="2 3" key="1">
    <citation type="submission" date="2014-04" db="EMBL/GenBank/DDBJ databases">
        <authorList>
            <consortium name="DOE Joint Genome Institute"/>
            <person name="Kuo A."/>
            <person name="Kohler A."/>
            <person name="Costa M.D."/>
            <person name="Nagy L.G."/>
            <person name="Floudas D."/>
            <person name="Copeland A."/>
            <person name="Barry K.W."/>
            <person name="Cichocki N."/>
            <person name="Veneault-Fourrey C."/>
            <person name="LaButti K."/>
            <person name="Lindquist E.A."/>
            <person name="Lipzen A."/>
            <person name="Lundell T."/>
            <person name="Morin E."/>
            <person name="Murat C."/>
            <person name="Sun H."/>
            <person name="Tunlid A."/>
            <person name="Henrissat B."/>
            <person name="Grigoriev I.V."/>
            <person name="Hibbett D.S."/>
            <person name="Martin F."/>
            <person name="Nordberg H.P."/>
            <person name="Cantor M.N."/>
            <person name="Hua S.X."/>
        </authorList>
    </citation>
    <scope>NUCLEOTIDE SEQUENCE [LARGE SCALE GENOMIC DNA]</scope>
    <source>
        <strain evidence="2 3">Marx 270</strain>
    </source>
</reference>
<feature type="transmembrane region" description="Helical" evidence="1">
    <location>
        <begin position="115"/>
        <end position="133"/>
    </location>
</feature>
<proteinExistence type="predicted"/>
<keyword evidence="1" id="KW-0812">Transmembrane</keyword>
<sequence>MLWFLVILFCAECIAMVILLAIMIAHLSTLPIISTPVGCAFETLPRFSSLFWVPAIAIEPILCVLVLKKAVGLLHARTGLSALLARDSLIYFFAISAGLLSLLVAWLIDPLNLEYFFPWAIAFPSLFGGRLLLNIRRHFESVQTWGEIEMTVYSATQAQTGNVVPDGPSVPAVSHSVSQV</sequence>